<organism evidence="1 2">
    <name type="scientific">Limosa lapponica baueri</name>
    <dbReference type="NCBI Taxonomy" id="1758121"/>
    <lineage>
        <taxon>Eukaryota</taxon>
        <taxon>Metazoa</taxon>
        <taxon>Chordata</taxon>
        <taxon>Craniata</taxon>
        <taxon>Vertebrata</taxon>
        <taxon>Euteleostomi</taxon>
        <taxon>Archelosauria</taxon>
        <taxon>Archosauria</taxon>
        <taxon>Dinosauria</taxon>
        <taxon>Saurischia</taxon>
        <taxon>Theropoda</taxon>
        <taxon>Coelurosauria</taxon>
        <taxon>Aves</taxon>
        <taxon>Neognathae</taxon>
        <taxon>Neoaves</taxon>
        <taxon>Charadriiformes</taxon>
        <taxon>Scolopacidae</taxon>
        <taxon>Limosa</taxon>
    </lineage>
</organism>
<dbReference type="GO" id="GO:0007508">
    <property type="term" value="P:larval heart development"/>
    <property type="evidence" value="ECO:0007669"/>
    <property type="project" value="TreeGrafter"/>
</dbReference>
<name>A0A2I0U1M2_LIMLA</name>
<dbReference type="Proteomes" id="UP000233556">
    <property type="component" value="Unassembled WGS sequence"/>
</dbReference>
<protein>
    <submittedName>
        <fullName evidence="1">Uncharacterized protein</fullName>
    </submittedName>
</protein>
<evidence type="ECO:0000313" key="2">
    <source>
        <dbReference type="Proteomes" id="UP000233556"/>
    </source>
</evidence>
<dbReference type="PANTHER" id="PTHR33395:SF22">
    <property type="entry name" value="REVERSE TRANSCRIPTASE DOMAIN-CONTAINING PROTEIN"/>
    <property type="match status" value="1"/>
</dbReference>
<dbReference type="EMBL" id="KZ506373">
    <property type="protein sequence ID" value="PKU39968.1"/>
    <property type="molecule type" value="Genomic_DNA"/>
</dbReference>
<gene>
    <name evidence="1" type="ORF">llap_9736</name>
</gene>
<accession>A0A2I0U1M2</accession>
<dbReference type="GO" id="GO:0061343">
    <property type="term" value="P:cell adhesion involved in heart morphogenesis"/>
    <property type="evidence" value="ECO:0007669"/>
    <property type="project" value="TreeGrafter"/>
</dbReference>
<dbReference type="AlphaFoldDB" id="A0A2I0U1M2"/>
<dbReference type="OrthoDB" id="9395232at2759"/>
<dbReference type="GO" id="GO:0031012">
    <property type="term" value="C:extracellular matrix"/>
    <property type="evidence" value="ECO:0007669"/>
    <property type="project" value="TreeGrafter"/>
</dbReference>
<reference evidence="2" key="1">
    <citation type="submission" date="2017-11" db="EMBL/GenBank/DDBJ databases">
        <authorList>
            <person name="Lima N.C."/>
            <person name="Parody-Merino A.M."/>
            <person name="Battley P.F."/>
            <person name="Fidler A.E."/>
            <person name="Prosdocimi F."/>
        </authorList>
    </citation>
    <scope>NUCLEOTIDE SEQUENCE [LARGE SCALE GENOMIC DNA]</scope>
</reference>
<sequence length="134" mass="15727">MNKELLDNLKQQKEAYREWKQGWVAWDEYREIVQAAWDHVRKAKAQAELNLARDVKGNKQSFHRYVSDKRKTRKSNRKEAGGLVTWHMEKAEILNDFLALVFTSKCSIHTTQVAEGKGKEWENEVPRTVGKDQI</sequence>
<dbReference type="PANTHER" id="PTHR33395">
    <property type="entry name" value="TRANSCRIPTASE, PUTATIVE-RELATED-RELATED"/>
    <property type="match status" value="1"/>
</dbReference>
<evidence type="ECO:0000313" key="1">
    <source>
        <dbReference type="EMBL" id="PKU39968.1"/>
    </source>
</evidence>
<proteinExistence type="predicted"/>
<keyword evidence="2" id="KW-1185">Reference proteome</keyword>
<reference evidence="2" key="2">
    <citation type="submission" date="2017-12" db="EMBL/GenBank/DDBJ databases">
        <title>Genome sequence of the Bar-tailed Godwit (Limosa lapponica baueri).</title>
        <authorList>
            <person name="Lima N.C.B."/>
            <person name="Parody-Merino A.M."/>
            <person name="Battley P.F."/>
            <person name="Fidler A.E."/>
            <person name="Prosdocimi F."/>
        </authorList>
    </citation>
    <scope>NUCLEOTIDE SEQUENCE [LARGE SCALE GENOMIC DNA]</scope>
</reference>